<evidence type="ECO:0000313" key="2">
    <source>
        <dbReference type="EMBL" id="MBC5716679.1"/>
    </source>
</evidence>
<dbReference type="EMBL" id="JACOPN010000003">
    <property type="protein sequence ID" value="MBC5716679.1"/>
    <property type="molecule type" value="Genomic_DNA"/>
</dbReference>
<gene>
    <name evidence="2" type="ORF">H8S55_04995</name>
</gene>
<protein>
    <submittedName>
        <fullName evidence="2">DUF2500 domain-containing protein</fullName>
    </submittedName>
</protein>
<keyword evidence="1" id="KW-0812">Transmembrane</keyword>
<name>A0A8J6J2Q6_9FIRM</name>
<evidence type="ECO:0000313" key="3">
    <source>
        <dbReference type="Proteomes" id="UP000602260"/>
    </source>
</evidence>
<sequence length="137" mass="15328">MDPGFGFSSFENMFTIVLVIVVIGFIVVIGSFIVMAVRGTAQWNRNNQSPRLTVDAELVSRRTEVSTFHHGGHNGTDMCHISSSTTYYVTFQVDSGDRMEFSVSGQEYGLLAEGDRGKLTFQGTRYLGFEREKVKRT</sequence>
<proteinExistence type="predicted"/>
<feature type="transmembrane region" description="Helical" evidence="1">
    <location>
        <begin position="12"/>
        <end position="37"/>
    </location>
</feature>
<dbReference type="Pfam" id="PF10694">
    <property type="entry name" value="DUF2500"/>
    <property type="match status" value="1"/>
</dbReference>
<evidence type="ECO:0000256" key="1">
    <source>
        <dbReference type="SAM" id="Phobius"/>
    </source>
</evidence>
<keyword evidence="1" id="KW-1133">Transmembrane helix</keyword>
<accession>A0A8J6J2Q6</accession>
<organism evidence="2 3">
    <name type="scientific">Flintibacter faecis</name>
    <dbReference type="NCBI Taxonomy" id="2763047"/>
    <lineage>
        <taxon>Bacteria</taxon>
        <taxon>Bacillati</taxon>
        <taxon>Bacillota</taxon>
        <taxon>Clostridia</taxon>
        <taxon>Eubacteriales</taxon>
        <taxon>Flintibacter</taxon>
    </lineage>
</organism>
<keyword evidence="3" id="KW-1185">Reference proteome</keyword>
<dbReference type="Gene3D" id="2.40.50.660">
    <property type="match status" value="1"/>
</dbReference>
<keyword evidence="1" id="KW-0472">Membrane</keyword>
<reference evidence="2" key="1">
    <citation type="submission" date="2020-08" db="EMBL/GenBank/DDBJ databases">
        <title>Genome public.</title>
        <authorList>
            <person name="Liu C."/>
            <person name="Sun Q."/>
        </authorList>
    </citation>
    <scope>NUCLEOTIDE SEQUENCE</scope>
    <source>
        <strain evidence="2">BX5</strain>
    </source>
</reference>
<dbReference type="Proteomes" id="UP000602260">
    <property type="component" value="Unassembled WGS sequence"/>
</dbReference>
<dbReference type="AlphaFoldDB" id="A0A8J6J2Q6"/>
<dbReference type="InterPro" id="IPR019635">
    <property type="entry name" value="DUF2500"/>
</dbReference>
<comment type="caution">
    <text evidence="2">The sequence shown here is derived from an EMBL/GenBank/DDBJ whole genome shotgun (WGS) entry which is preliminary data.</text>
</comment>